<accession>A0ABW0KDG4</accession>
<evidence type="ECO:0000256" key="1">
    <source>
        <dbReference type="SAM" id="Phobius"/>
    </source>
</evidence>
<protein>
    <submittedName>
        <fullName evidence="2">DUF2232 domain-containing protein</fullName>
    </submittedName>
</protein>
<reference evidence="3" key="1">
    <citation type="journal article" date="2019" name="Int. J. Syst. Evol. Microbiol.">
        <title>The Global Catalogue of Microorganisms (GCM) 10K type strain sequencing project: providing services to taxonomists for standard genome sequencing and annotation.</title>
        <authorList>
            <consortium name="The Broad Institute Genomics Platform"/>
            <consortium name="The Broad Institute Genome Sequencing Center for Infectious Disease"/>
            <person name="Wu L."/>
            <person name="Ma J."/>
        </authorList>
    </citation>
    <scope>NUCLEOTIDE SEQUENCE [LARGE SCALE GENOMIC DNA]</scope>
    <source>
        <strain evidence="3">KACC 11904</strain>
    </source>
</reference>
<dbReference type="RefSeq" id="WP_270885186.1">
    <property type="nucleotide sequence ID" value="NZ_JAQFVF010000088.1"/>
</dbReference>
<feature type="transmembrane region" description="Helical" evidence="1">
    <location>
        <begin position="269"/>
        <end position="295"/>
    </location>
</feature>
<dbReference type="PANTHER" id="PTHR41324">
    <property type="entry name" value="MEMBRANE PROTEIN-RELATED"/>
    <property type="match status" value="1"/>
</dbReference>
<dbReference type="EMBL" id="JBHSMJ010000026">
    <property type="protein sequence ID" value="MFC5450622.1"/>
    <property type="molecule type" value="Genomic_DNA"/>
</dbReference>
<evidence type="ECO:0000313" key="2">
    <source>
        <dbReference type="EMBL" id="MFC5450622.1"/>
    </source>
</evidence>
<dbReference type="InterPro" id="IPR018710">
    <property type="entry name" value="DUF2232"/>
</dbReference>
<keyword evidence="3" id="KW-1185">Reference proteome</keyword>
<keyword evidence="1" id="KW-0472">Membrane</keyword>
<name>A0ABW0KDG4_9BACL</name>
<dbReference type="Pfam" id="PF09991">
    <property type="entry name" value="DUF2232"/>
    <property type="match status" value="1"/>
</dbReference>
<feature type="transmembrane region" description="Helical" evidence="1">
    <location>
        <begin position="51"/>
        <end position="79"/>
    </location>
</feature>
<gene>
    <name evidence="2" type="ORF">ACFPOG_20420</name>
</gene>
<proteinExistence type="predicted"/>
<sequence>MGNRSWQGIIWAIVTIALLLSMMTPFIIFTVSFLMVPVLMLYVKSSTKRFVIMYVLSLLIVYALTGLHGMFLLSVSLFFLPPVLVMGNLYKRKAAARTVITSGTVTLLAESLLSLVIGYLLGFDPISKFKQFMSDYVTTTMPPGLRELLPNDHDWYVNLMVQVIPLYLILFALFYAFVSHGITRWFLNKSGEGIPGLRPMRERMLPKSFVWIYLIAFVLDLFIDPASNSLIATLLMNLLPILVLAFAIQALCFLFYIAHANKWKPILPIVAIVILCFMPPFLFIYSLLGVFDVAFPIRERFKKNL</sequence>
<dbReference type="PANTHER" id="PTHR41324:SF1">
    <property type="entry name" value="DUF2232 DOMAIN-CONTAINING PROTEIN"/>
    <property type="match status" value="1"/>
</dbReference>
<dbReference type="Proteomes" id="UP001596044">
    <property type="component" value="Unassembled WGS sequence"/>
</dbReference>
<feature type="transmembrane region" description="Helical" evidence="1">
    <location>
        <begin position="6"/>
        <end position="39"/>
    </location>
</feature>
<comment type="caution">
    <text evidence="2">The sequence shown here is derived from an EMBL/GenBank/DDBJ whole genome shotgun (WGS) entry which is preliminary data.</text>
</comment>
<organism evidence="2 3">
    <name type="scientific">Paenibacillus aestuarii</name>
    <dbReference type="NCBI Taxonomy" id="516965"/>
    <lineage>
        <taxon>Bacteria</taxon>
        <taxon>Bacillati</taxon>
        <taxon>Bacillota</taxon>
        <taxon>Bacilli</taxon>
        <taxon>Bacillales</taxon>
        <taxon>Paenibacillaceae</taxon>
        <taxon>Paenibacillus</taxon>
    </lineage>
</organism>
<keyword evidence="1" id="KW-0812">Transmembrane</keyword>
<evidence type="ECO:0000313" key="3">
    <source>
        <dbReference type="Proteomes" id="UP001596044"/>
    </source>
</evidence>
<keyword evidence="1" id="KW-1133">Transmembrane helix</keyword>
<feature type="transmembrane region" description="Helical" evidence="1">
    <location>
        <begin position="99"/>
        <end position="123"/>
    </location>
</feature>
<feature type="transmembrane region" description="Helical" evidence="1">
    <location>
        <begin position="204"/>
        <end position="223"/>
    </location>
</feature>
<feature type="transmembrane region" description="Helical" evidence="1">
    <location>
        <begin position="235"/>
        <end position="257"/>
    </location>
</feature>
<feature type="transmembrane region" description="Helical" evidence="1">
    <location>
        <begin position="155"/>
        <end position="178"/>
    </location>
</feature>